<organism evidence="1">
    <name type="scientific">Arundo donax</name>
    <name type="common">Giant reed</name>
    <name type="synonym">Donax arundinaceus</name>
    <dbReference type="NCBI Taxonomy" id="35708"/>
    <lineage>
        <taxon>Eukaryota</taxon>
        <taxon>Viridiplantae</taxon>
        <taxon>Streptophyta</taxon>
        <taxon>Embryophyta</taxon>
        <taxon>Tracheophyta</taxon>
        <taxon>Spermatophyta</taxon>
        <taxon>Magnoliopsida</taxon>
        <taxon>Liliopsida</taxon>
        <taxon>Poales</taxon>
        <taxon>Poaceae</taxon>
        <taxon>PACMAD clade</taxon>
        <taxon>Arundinoideae</taxon>
        <taxon>Arundineae</taxon>
        <taxon>Arundo</taxon>
    </lineage>
</organism>
<protein>
    <submittedName>
        <fullName evidence="1">Uncharacterized protein</fullName>
    </submittedName>
</protein>
<evidence type="ECO:0000313" key="1">
    <source>
        <dbReference type="EMBL" id="JAD70801.1"/>
    </source>
</evidence>
<reference evidence="1" key="2">
    <citation type="journal article" date="2015" name="Data Brief">
        <title>Shoot transcriptome of the giant reed, Arundo donax.</title>
        <authorList>
            <person name="Barrero R.A."/>
            <person name="Guerrero F.D."/>
            <person name="Moolhuijzen P."/>
            <person name="Goolsby J.A."/>
            <person name="Tidwell J."/>
            <person name="Bellgard S.E."/>
            <person name="Bellgard M.I."/>
        </authorList>
    </citation>
    <scope>NUCLEOTIDE SEQUENCE</scope>
    <source>
        <tissue evidence="1">Shoot tissue taken approximately 20 cm above the soil surface</tissue>
    </source>
</reference>
<dbReference type="EMBL" id="GBRH01227094">
    <property type="protein sequence ID" value="JAD70801.1"/>
    <property type="molecule type" value="Transcribed_RNA"/>
</dbReference>
<accession>A0A0A9C5D7</accession>
<dbReference type="AlphaFoldDB" id="A0A0A9C5D7"/>
<proteinExistence type="predicted"/>
<reference evidence="1" key="1">
    <citation type="submission" date="2014-09" db="EMBL/GenBank/DDBJ databases">
        <authorList>
            <person name="Magalhaes I.L.F."/>
            <person name="Oliveira U."/>
            <person name="Santos F.R."/>
            <person name="Vidigal T.H.D.A."/>
            <person name="Brescovit A.D."/>
            <person name="Santos A.J."/>
        </authorList>
    </citation>
    <scope>NUCLEOTIDE SEQUENCE</scope>
    <source>
        <tissue evidence="1">Shoot tissue taken approximately 20 cm above the soil surface</tissue>
    </source>
</reference>
<sequence length="68" mass="8109">MYNRYKKTSTASYFIHRTSSNVHSLFLQTRVLCVYFRVISLPHTHAERILQETSNMLRYQDNGAWTLI</sequence>
<name>A0A0A9C5D7_ARUDO</name>